<evidence type="ECO:0000313" key="2">
    <source>
        <dbReference type="EMBL" id="MCP3732348.1"/>
    </source>
</evidence>
<keyword evidence="1" id="KW-1133">Transmembrane helix</keyword>
<dbReference type="Proteomes" id="UP001139451">
    <property type="component" value="Unassembled WGS sequence"/>
</dbReference>
<evidence type="ECO:0000313" key="3">
    <source>
        <dbReference type="Proteomes" id="UP001139451"/>
    </source>
</evidence>
<keyword evidence="3" id="KW-1185">Reference proteome</keyword>
<dbReference type="AlphaFoldDB" id="A0A9X2HRT6"/>
<protein>
    <submittedName>
        <fullName evidence="2">Uncharacterized protein</fullName>
    </submittedName>
</protein>
<reference evidence="2" key="1">
    <citation type="submission" date="2022-05" db="EMBL/GenBank/DDBJ databases">
        <title>Sphingomonas sp. strain MG17 Genome sequencing and assembly.</title>
        <authorList>
            <person name="Kim I."/>
        </authorList>
    </citation>
    <scope>NUCLEOTIDE SEQUENCE</scope>
    <source>
        <strain evidence="2">MG17</strain>
    </source>
</reference>
<gene>
    <name evidence="2" type="ORF">M9978_18155</name>
</gene>
<keyword evidence="1" id="KW-0812">Transmembrane</keyword>
<proteinExistence type="predicted"/>
<name>A0A9X2HRT6_9SPHN</name>
<organism evidence="2 3">
    <name type="scientific">Sphingomonas tagetis</name>
    <dbReference type="NCBI Taxonomy" id="2949092"/>
    <lineage>
        <taxon>Bacteria</taxon>
        <taxon>Pseudomonadati</taxon>
        <taxon>Pseudomonadota</taxon>
        <taxon>Alphaproteobacteria</taxon>
        <taxon>Sphingomonadales</taxon>
        <taxon>Sphingomonadaceae</taxon>
        <taxon>Sphingomonas</taxon>
    </lineage>
</organism>
<accession>A0A9X2HRT6</accession>
<dbReference type="EMBL" id="JAMLDX010000017">
    <property type="protein sequence ID" value="MCP3732348.1"/>
    <property type="molecule type" value="Genomic_DNA"/>
</dbReference>
<comment type="caution">
    <text evidence="2">The sequence shown here is derived from an EMBL/GenBank/DDBJ whole genome shotgun (WGS) entry which is preliminary data.</text>
</comment>
<dbReference type="RefSeq" id="WP_254295713.1">
    <property type="nucleotide sequence ID" value="NZ_JAMLDX010000017.1"/>
</dbReference>
<keyword evidence="1" id="KW-0472">Membrane</keyword>
<feature type="transmembrane region" description="Helical" evidence="1">
    <location>
        <begin position="21"/>
        <end position="44"/>
    </location>
</feature>
<sequence length="138" mass="15619">MIDTDANSGLGWRSNQPWGCWIGLLSIVVALVIGYGFVTGYLPIRPFDSGLWRQARTTDNQVRLRMVEWLVRSGRLDGLTRAQVVKLLGRPDGGPYFRDWDLVYLLGPERGLIGLDSEWLVLRIGSDGRVAEYRVVRD</sequence>
<evidence type="ECO:0000256" key="1">
    <source>
        <dbReference type="SAM" id="Phobius"/>
    </source>
</evidence>